<dbReference type="InterPro" id="IPR000192">
    <property type="entry name" value="Aminotrans_V_dom"/>
</dbReference>
<evidence type="ECO:0000313" key="11">
    <source>
        <dbReference type="EMBL" id="KAB8138226.1"/>
    </source>
</evidence>
<dbReference type="InterPro" id="IPR015422">
    <property type="entry name" value="PyrdxlP-dep_Trfase_small"/>
</dbReference>
<dbReference type="PANTHER" id="PTHR21152:SF40">
    <property type="entry name" value="ALANINE--GLYOXYLATE AMINOTRANSFERASE"/>
    <property type="match status" value="1"/>
</dbReference>
<dbReference type="InterPro" id="IPR015424">
    <property type="entry name" value="PyrdxlP-dep_Trfase"/>
</dbReference>
<dbReference type="InterPro" id="IPR024169">
    <property type="entry name" value="SP_NH2Trfase/AEP_transaminase"/>
</dbReference>
<sequence length="420" mass="46984">MKYTDLNTPNRTIMTPGPVEVDPRVLRAMSTPILGQFDPAFTNIMNEVMEMLRTIFQTTNQWAFPVDGTSRSGIEAILCSVIEPGDKVLVPIFGRFGYLLTEICERYGADVHTIECSWGEVFDQQEIIAAIRDIQPKVLAVVHGETSTGCMQPIDKLGTICREEEVLFIVDAVATIGGVDIKVDEWKIDALIAGTQKCLSIPAGMAPVTYNERVEKVITQRKKVEKGISTETDRLEELDRSHSFVKSNYLDLSMLQDYWSPRRLNHHTEATSMLYALREGLRIILEEGLENRFHRHQLHEQALMAGIEAMGLKRYGNPAAKLPTVTCIEVPTGVNPETVREMLLDQFGIEIAKSFGPLEGKIWRIGTMGYSCRKENVLFTLAALEAVLIRHGAKVETGKAMQAALDIYHNSQLIVHAEVL</sequence>
<feature type="modified residue" description="N6-(pyridoxal phosphate)lysine" evidence="7">
    <location>
        <position position="197"/>
    </location>
</feature>
<proteinExistence type="inferred from homology"/>
<evidence type="ECO:0000256" key="7">
    <source>
        <dbReference type="PIRSR" id="PIRSR000524-50"/>
    </source>
</evidence>
<comment type="cofactor">
    <cofactor evidence="1 7 9">
        <name>pyridoxal 5'-phosphate</name>
        <dbReference type="ChEBI" id="CHEBI:597326"/>
    </cofactor>
</comment>
<dbReference type="InterPro" id="IPR015421">
    <property type="entry name" value="PyrdxlP-dep_Trfase_major"/>
</dbReference>
<keyword evidence="4 11" id="KW-0808">Transferase</keyword>
<dbReference type="FunFam" id="3.40.640.10:FF:000027">
    <property type="entry name" value="Serine--pyruvate aminotransferase, mitochondrial"/>
    <property type="match status" value="1"/>
</dbReference>
<accession>A0A7C8GUI3</accession>
<feature type="domain" description="Aminotransferase class V" evidence="10">
    <location>
        <begin position="40"/>
        <end position="352"/>
    </location>
</feature>
<keyword evidence="3 11" id="KW-0032">Aminotransferase</keyword>
<evidence type="ECO:0000256" key="3">
    <source>
        <dbReference type="ARBA" id="ARBA00022576"/>
    </source>
</evidence>
<feature type="binding site" evidence="6">
    <location>
        <position position="364"/>
    </location>
    <ligand>
        <name>substrate</name>
    </ligand>
</feature>
<evidence type="ECO:0000256" key="9">
    <source>
        <dbReference type="RuleBase" id="RU004504"/>
    </source>
</evidence>
<dbReference type="GO" id="GO:0019265">
    <property type="term" value="P:glycine biosynthetic process, by transamination of glyoxylate"/>
    <property type="evidence" value="ECO:0007669"/>
    <property type="project" value="TreeGrafter"/>
</dbReference>
<dbReference type="Pfam" id="PF00266">
    <property type="entry name" value="Aminotran_5"/>
    <property type="match status" value="1"/>
</dbReference>
<evidence type="ECO:0000313" key="12">
    <source>
        <dbReference type="Proteomes" id="UP000480246"/>
    </source>
</evidence>
<evidence type="ECO:0000256" key="5">
    <source>
        <dbReference type="ARBA" id="ARBA00022898"/>
    </source>
</evidence>
<gene>
    <name evidence="11" type="ORF">F9U64_05885</name>
</gene>
<dbReference type="Gene3D" id="3.90.1150.10">
    <property type="entry name" value="Aspartate Aminotransferase, domain 1"/>
    <property type="match status" value="1"/>
</dbReference>
<dbReference type="OrthoDB" id="389074at2"/>
<evidence type="ECO:0000256" key="2">
    <source>
        <dbReference type="ARBA" id="ARBA00009236"/>
    </source>
</evidence>
<protein>
    <submittedName>
        <fullName evidence="11">Alanine--glyoxylate aminotransferase family protein</fullName>
    </submittedName>
</protein>
<keyword evidence="12" id="KW-1185">Reference proteome</keyword>
<evidence type="ECO:0000259" key="10">
    <source>
        <dbReference type="Pfam" id="PF00266"/>
    </source>
</evidence>
<dbReference type="Proteomes" id="UP000480246">
    <property type="component" value="Unassembled WGS sequence"/>
</dbReference>
<dbReference type="AlphaFoldDB" id="A0A7C8GUI3"/>
<dbReference type="GO" id="GO:0008453">
    <property type="term" value="F:alanine-glyoxylate transaminase activity"/>
    <property type="evidence" value="ECO:0007669"/>
    <property type="project" value="TreeGrafter"/>
</dbReference>
<name>A0A7C8GUI3_9BACI</name>
<dbReference type="PIRSF" id="PIRSF000524">
    <property type="entry name" value="SPT"/>
    <property type="match status" value="1"/>
</dbReference>
<keyword evidence="5 7" id="KW-0663">Pyridoxal phosphate</keyword>
<dbReference type="PROSITE" id="PS00595">
    <property type="entry name" value="AA_TRANSFER_CLASS_5"/>
    <property type="match status" value="1"/>
</dbReference>
<organism evidence="11 12">
    <name type="scientific">Gracilibacillus oryzae</name>
    <dbReference type="NCBI Taxonomy" id="1672701"/>
    <lineage>
        <taxon>Bacteria</taxon>
        <taxon>Bacillati</taxon>
        <taxon>Bacillota</taxon>
        <taxon>Bacilli</taxon>
        <taxon>Bacillales</taxon>
        <taxon>Bacillaceae</taxon>
        <taxon>Gracilibacillus</taxon>
    </lineage>
</organism>
<dbReference type="EMBL" id="WEID01000024">
    <property type="protein sequence ID" value="KAB8138226.1"/>
    <property type="molecule type" value="Genomic_DNA"/>
</dbReference>
<reference evidence="11 12" key="1">
    <citation type="submission" date="2019-10" db="EMBL/GenBank/DDBJ databases">
        <title>Gracilibacillus sp. nov. isolated from rice seeds.</title>
        <authorList>
            <person name="He S."/>
        </authorList>
    </citation>
    <scope>NUCLEOTIDE SEQUENCE [LARGE SCALE GENOMIC DNA]</scope>
    <source>
        <strain evidence="11 12">TD8</strain>
    </source>
</reference>
<dbReference type="GO" id="GO:0004760">
    <property type="term" value="F:L-serine-pyruvate transaminase activity"/>
    <property type="evidence" value="ECO:0007669"/>
    <property type="project" value="TreeGrafter"/>
</dbReference>
<dbReference type="RefSeq" id="WP_153402076.1">
    <property type="nucleotide sequence ID" value="NZ_ML762426.1"/>
</dbReference>
<dbReference type="SUPFAM" id="SSF53383">
    <property type="entry name" value="PLP-dependent transferases"/>
    <property type="match status" value="1"/>
</dbReference>
<comment type="similarity">
    <text evidence="2 8">Belongs to the class-V pyridoxal-phosphate-dependent aminotransferase family.</text>
</comment>
<evidence type="ECO:0000256" key="1">
    <source>
        <dbReference type="ARBA" id="ARBA00001933"/>
    </source>
</evidence>
<evidence type="ECO:0000256" key="4">
    <source>
        <dbReference type="ARBA" id="ARBA00022679"/>
    </source>
</evidence>
<dbReference type="InterPro" id="IPR020578">
    <property type="entry name" value="Aminotrans_V_PyrdxlP_BS"/>
</dbReference>
<dbReference type="PANTHER" id="PTHR21152">
    <property type="entry name" value="AMINOTRANSFERASE CLASS V"/>
    <property type="match status" value="1"/>
</dbReference>
<dbReference type="Gene3D" id="3.40.640.10">
    <property type="entry name" value="Type I PLP-dependent aspartate aminotransferase-like (Major domain)"/>
    <property type="match status" value="1"/>
</dbReference>
<evidence type="ECO:0000256" key="8">
    <source>
        <dbReference type="RuleBase" id="RU004075"/>
    </source>
</evidence>
<evidence type="ECO:0000256" key="6">
    <source>
        <dbReference type="PIRSR" id="PIRSR000524-1"/>
    </source>
</evidence>
<comment type="caution">
    <text evidence="11">The sequence shown here is derived from an EMBL/GenBank/DDBJ whole genome shotgun (WGS) entry which is preliminary data.</text>
</comment>